<reference evidence="2" key="2">
    <citation type="submission" date="2021-01" db="EMBL/GenBank/DDBJ databases">
        <title>Pan-genome distribution and transcriptional activeness of fungal secondary metabolism genes in Aspergillus section Fumigati.</title>
        <authorList>
            <person name="Takahashi H."/>
            <person name="Umemura M."/>
            <person name="Ninomiya A."/>
            <person name="Kusuya Y."/>
            <person name="Urayama S."/>
            <person name="Shimizu M."/>
            <person name="Watanabe A."/>
            <person name="Kamei K."/>
            <person name="Yaguchi T."/>
            <person name="Hagiwara D."/>
        </authorList>
    </citation>
    <scope>NUCLEOTIDE SEQUENCE</scope>
    <source>
        <strain evidence="2">IFM 46973</strain>
    </source>
</reference>
<evidence type="ECO:0000256" key="1">
    <source>
        <dbReference type="SAM" id="MobiDB-lite"/>
    </source>
</evidence>
<feature type="region of interest" description="Disordered" evidence="1">
    <location>
        <begin position="1"/>
        <end position="23"/>
    </location>
</feature>
<feature type="compositionally biased region" description="Basic residues" evidence="1">
    <location>
        <begin position="1"/>
        <end position="13"/>
    </location>
</feature>
<accession>A0A8E0QRY5</accession>
<gene>
    <name evidence="2" type="ORF">Aud_005850</name>
</gene>
<organism evidence="2 3">
    <name type="scientific">Aspergillus udagawae</name>
    <dbReference type="NCBI Taxonomy" id="91492"/>
    <lineage>
        <taxon>Eukaryota</taxon>
        <taxon>Fungi</taxon>
        <taxon>Dikarya</taxon>
        <taxon>Ascomycota</taxon>
        <taxon>Pezizomycotina</taxon>
        <taxon>Eurotiomycetes</taxon>
        <taxon>Eurotiomycetidae</taxon>
        <taxon>Eurotiales</taxon>
        <taxon>Aspergillaceae</taxon>
        <taxon>Aspergillus</taxon>
        <taxon>Aspergillus subgen. Fumigati</taxon>
    </lineage>
</organism>
<dbReference type="Proteomes" id="UP000036893">
    <property type="component" value="Unassembled WGS sequence"/>
</dbReference>
<dbReference type="RefSeq" id="XP_043146701.1">
    <property type="nucleotide sequence ID" value="XM_043290766.1"/>
</dbReference>
<dbReference type="EMBL" id="BBXM02000004">
    <property type="protein sequence ID" value="GIC89435.1"/>
    <property type="molecule type" value="Genomic_DNA"/>
</dbReference>
<name>A0A8E0QRY5_9EURO</name>
<protein>
    <submittedName>
        <fullName evidence="2">Uncharacterized protein</fullName>
    </submittedName>
</protein>
<reference evidence="2" key="1">
    <citation type="journal article" date="2015" name="Genome Announc.">
        <title>Draft Genome Sequence of the Pathogenic Filamentous Fungus Aspergillus udagawae Strain IFM 46973T.</title>
        <authorList>
            <person name="Kusuya Y."/>
            <person name="Takahashi-Nakaguchi A."/>
            <person name="Takahashi H."/>
            <person name="Yaguchi T."/>
        </authorList>
    </citation>
    <scope>NUCLEOTIDE SEQUENCE</scope>
    <source>
        <strain evidence="2">IFM 46973</strain>
    </source>
</reference>
<evidence type="ECO:0000313" key="3">
    <source>
        <dbReference type="Proteomes" id="UP000036893"/>
    </source>
</evidence>
<proteinExistence type="predicted"/>
<dbReference type="GeneID" id="66993327"/>
<evidence type="ECO:0000313" key="2">
    <source>
        <dbReference type="EMBL" id="GIC89435.1"/>
    </source>
</evidence>
<sequence length="117" mass="12322">MAHSHAHRDHAAHHQAFISPQGEAAVLPPNVAAHNATSSEIATARQIVREAVAEMTKRNQARLARPSRNNYSMKPGTKLGKRDDVAAPPPLLNITDQIARAAALVAELEAGGLAGGN</sequence>
<dbReference type="AlphaFoldDB" id="A0A8E0QRY5"/>
<comment type="caution">
    <text evidence="2">The sequence shown here is derived from an EMBL/GenBank/DDBJ whole genome shotgun (WGS) entry which is preliminary data.</text>
</comment>
<feature type="region of interest" description="Disordered" evidence="1">
    <location>
        <begin position="58"/>
        <end position="88"/>
    </location>
</feature>